<comment type="caution">
    <text evidence="2">The sequence shown here is derived from an EMBL/GenBank/DDBJ whole genome shotgun (WGS) entry which is preliminary data.</text>
</comment>
<evidence type="ECO:0000313" key="3">
    <source>
        <dbReference type="Proteomes" id="UP000193986"/>
    </source>
</evidence>
<feature type="compositionally biased region" description="Basic and acidic residues" evidence="1">
    <location>
        <begin position="239"/>
        <end position="251"/>
    </location>
</feature>
<reference evidence="2 3" key="1">
    <citation type="submission" date="2016-07" db="EMBL/GenBank/DDBJ databases">
        <title>Pervasive Adenine N6-methylation of Active Genes in Fungi.</title>
        <authorList>
            <consortium name="DOE Joint Genome Institute"/>
            <person name="Mondo S.J."/>
            <person name="Dannebaum R.O."/>
            <person name="Kuo R.C."/>
            <person name="Labutti K."/>
            <person name="Haridas S."/>
            <person name="Kuo A."/>
            <person name="Salamov A."/>
            <person name="Ahrendt S.R."/>
            <person name="Lipzen A."/>
            <person name="Sullivan W."/>
            <person name="Andreopoulos W.B."/>
            <person name="Clum A."/>
            <person name="Lindquist E."/>
            <person name="Daum C."/>
            <person name="Ramamoorthy G.K."/>
            <person name="Gryganskyi A."/>
            <person name="Culley D."/>
            <person name="Magnuson J.K."/>
            <person name="James T.Y."/>
            <person name="O'Malley M.A."/>
            <person name="Stajich J.E."/>
            <person name="Spatafora J.W."/>
            <person name="Visel A."/>
            <person name="Grigoriev I.V."/>
        </authorList>
    </citation>
    <scope>NUCLEOTIDE SEQUENCE [LARGE SCALE GENOMIC DNA]</scope>
    <source>
        <strain evidence="2 3">68-887.2</strain>
    </source>
</reference>
<feature type="region of interest" description="Disordered" evidence="1">
    <location>
        <begin position="1"/>
        <end position="92"/>
    </location>
</feature>
<feature type="compositionally biased region" description="Low complexity" evidence="1">
    <location>
        <begin position="216"/>
        <end position="230"/>
    </location>
</feature>
<dbReference type="Proteomes" id="UP000193986">
    <property type="component" value="Unassembled WGS sequence"/>
</dbReference>
<gene>
    <name evidence="2" type="ORF">BCR39DRAFT_519218</name>
</gene>
<feature type="compositionally biased region" description="Basic and acidic residues" evidence="1">
    <location>
        <begin position="169"/>
        <end position="184"/>
    </location>
</feature>
<feature type="compositionally biased region" description="Polar residues" evidence="1">
    <location>
        <begin position="285"/>
        <end position="314"/>
    </location>
</feature>
<feature type="region of interest" description="Disordered" evidence="1">
    <location>
        <begin position="203"/>
        <end position="314"/>
    </location>
</feature>
<organism evidence="2 3">
    <name type="scientific">Naematelia encephala</name>
    <dbReference type="NCBI Taxonomy" id="71784"/>
    <lineage>
        <taxon>Eukaryota</taxon>
        <taxon>Fungi</taxon>
        <taxon>Dikarya</taxon>
        <taxon>Basidiomycota</taxon>
        <taxon>Agaricomycotina</taxon>
        <taxon>Tremellomycetes</taxon>
        <taxon>Tremellales</taxon>
        <taxon>Naemateliaceae</taxon>
        <taxon>Naematelia</taxon>
    </lineage>
</organism>
<feature type="compositionally biased region" description="Pro residues" evidence="1">
    <location>
        <begin position="72"/>
        <end position="81"/>
    </location>
</feature>
<keyword evidence="3" id="KW-1185">Reference proteome</keyword>
<dbReference type="InParanoid" id="A0A1Y2BG53"/>
<proteinExistence type="predicted"/>
<accession>A0A1Y2BG53</accession>
<dbReference type="EMBL" id="MCFC01000005">
    <property type="protein sequence ID" value="ORY33783.1"/>
    <property type="molecule type" value="Genomic_DNA"/>
</dbReference>
<name>A0A1Y2BG53_9TREE</name>
<dbReference type="AlphaFoldDB" id="A0A1Y2BG53"/>
<feature type="compositionally biased region" description="Low complexity" evidence="1">
    <location>
        <begin position="1"/>
        <end position="38"/>
    </location>
</feature>
<protein>
    <submittedName>
        <fullName evidence="2">Uncharacterized protein</fullName>
    </submittedName>
</protein>
<sequence>MTPTATPATLPTLTSSDSDPTLSISPSPSPSPTRSSPIMEIPTGLNTITSNSENRRRKTVSELAAEFRIQIPPAPRSPPFRPGSTRRQREDDYRMQFREDVGAGYGGWFVPGIDSWPPGLGIREESQVQRQTDQDQQNQVQHLQEQWLQDHQDQYRQGQWRQESDEEREQQYQDRHHHYQETEVDVVRSDEEWVMLDDEGQSSVGLQLGGEDNDYNLKNNTSNDNDNNKSGGDDITGGDNDRHQMDDESQRHSNRISRPPRLIRGESAGEEDGIGSENAWEIITSPRSRTNTTHAGSSRLTTTHAGLTRPSQRRTGLHDCSAEILGRITSYVDQRDLWNLLFVNRAMLQEAGRAIYSSDRVQNIPLRQLLEGIQTARPDFQHPFGRNLKLSLLSHVKVIQHTLGQRNENSLSRADEDQDDAIIDMLDNLPSSVVIFPRLDRLVLKGNNFLLSLRLISRSKPKAFCWSSDFSTDLAGTDDLPFSELRFPDGHIPESVCTHNVDSWRYPIPCYGTLNRVEIRPRSDLQGENAQGRASFVAGILRLAHPELKLEMEDGNGDEQEIQKRKREETKWEFAHLCTTTMAFVVQEPGLNPVGLRTEVPRLVRDLIPEMKDRILITRNGNDGECAACGKQVTTI</sequence>
<evidence type="ECO:0000256" key="1">
    <source>
        <dbReference type="SAM" id="MobiDB-lite"/>
    </source>
</evidence>
<feature type="region of interest" description="Disordered" evidence="1">
    <location>
        <begin position="154"/>
        <end position="184"/>
    </location>
</feature>
<evidence type="ECO:0000313" key="2">
    <source>
        <dbReference type="EMBL" id="ORY33783.1"/>
    </source>
</evidence>